<comment type="subcellular location">
    <subcellularLocation>
        <location evidence="1">Membrane</location>
        <topology evidence="1">Multi-pass membrane protein</topology>
    </subcellularLocation>
</comment>
<dbReference type="PANTHER" id="PTHR46121">
    <property type="entry name" value="STEROIDOGENIC ACUTE REGULATORY PROTEIN-LIKE"/>
    <property type="match status" value="1"/>
</dbReference>
<name>T1HIA0_RHOPR</name>
<sequence length="496" mass="56378">MSENTNQLNTTDIPPHDLPTSLAVPGNIQQTTNVSYNNHGPHCASCQHLASTEITRNRNRTMSPIRRFFCLFVTFDLLLTCLIWLITLVLTGEFNFYTVIHKEILHYTIRTSSFDIVMASAARFIILLLFYALLRLNHWIIVAITTASTCFFLVAKVCLFDWDTTGNQVLQVMLILSSFILSWSEAWLLDIRVIPNERNAENGWFVLNTTTNFDERTPLLRNYPNIHSRLDALSESIYSFYSPAESSEVKVVFAHFLKCLVFFLPIALNENYHAKGEEILEAAWQVLNNDKWVFEKDTAEGDTIYSQKTGKGQKIFRLIGKLNIPSTALQELLFNKIEDFPKWNPTVKEAKIVQVMDSCTDITSQISAEVGNGLIACREFVTLRFCKPKYGCIIIASASITWPPVSSDTSLIRGENGPGCWAIRSVSEDSCEVRWLLNTKINGWLPQYAVDSALAGVMTDYMSYLRKYTSSNTIITNLENETNSEEHLVNNREIIK</sequence>
<organism evidence="4 5">
    <name type="scientific">Rhodnius prolixus</name>
    <name type="common">Triatomid bug</name>
    <dbReference type="NCBI Taxonomy" id="13249"/>
    <lineage>
        <taxon>Eukaryota</taxon>
        <taxon>Metazoa</taxon>
        <taxon>Ecdysozoa</taxon>
        <taxon>Arthropoda</taxon>
        <taxon>Hexapoda</taxon>
        <taxon>Insecta</taxon>
        <taxon>Pterygota</taxon>
        <taxon>Neoptera</taxon>
        <taxon>Paraneoptera</taxon>
        <taxon>Hemiptera</taxon>
        <taxon>Heteroptera</taxon>
        <taxon>Panheteroptera</taxon>
        <taxon>Cimicomorpha</taxon>
        <taxon>Reduviidae</taxon>
        <taxon>Triatominae</taxon>
        <taxon>Rhodnius</taxon>
    </lineage>
</organism>
<dbReference type="GO" id="GO:0005789">
    <property type="term" value="C:endoplasmic reticulum membrane"/>
    <property type="evidence" value="ECO:0007669"/>
    <property type="project" value="TreeGrafter"/>
</dbReference>
<dbReference type="Pfam" id="PF01852">
    <property type="entry name" value="START"/>
    <property type="match status" value="1"/>
</dbReference>
<dbReference type="InterPro" id="IPR019498">
    <property type="entry name" value="MENTAL"/>
</dbReference>
<dbReference type="FunCoup" id="T1HIA0">
    <property type="interactions" value="819"/>
</dbReference>
<dbReference type="PROSITE" id="PS50848">
    <property type="entry name" value="START"/>
    <property type="match status" value="1"/>
</dbReference>
<dbReference type="STRING" id="13249.T1HIA0"/>
<dbReference type="InterPro" id="IPR002913">
    <property type="entry name" value="START_lipid-bd_dom"/>
</dbReference>
<protein>
    <recommendedName>
        <fullName evidence="6">START domain-containing protein</fullName>
    </recommendedName>
</protein>
<dbReference type="AlphaFoldDB" id="T1HIA0"/>
<dbReference type="EnsemblMetazoa" id="RPRC003773-RA">
    <property type="protein sequence ID" value="RPRC003773-PA"/>
    <property type="gene ID" value="RPRC003773"/>
</dbReference>
<keyword evidence="5" id="KW-1185">Reference proteome</keyword>
<dbReference type="HOGENOM" id="CLU_033480_1_0_1"/>
<evidence type="ECO:0008006" key="6">
    <source>
        <dbReference type="Google" id="ProtNLM"/>
    </source>
</evidence>
<dbReference type="VEuPathDB" id="VectorBase:RPRC003773"/>
<dbReference type="InterPro" id="IPR000799">
    <property type="entry name" value="StAR-like"/>
</dbReference>
<accession>T1HIA0</accession>
<dbReference type="SUPFAM" id="SSF55961">
    <property type="entry name" value="Bet v1-like"/>
    <property type="match status" value="1"/>
</dbReference>
<dbReference type="SMART" id="SM00234">
    <property type="entry name" value="START"/>
    <property type="match status" value="1"/>
</dbReference>
<dbReference type="PANTHER" id="PTHR46121:SF4">
    <property type="entry name" value="STEROIDOGENIC ACUTE REGULATORY PROTEIN-LIKE"/>
    <property type="match status" value="1"/>
</dbReference>
<dbReference type="EMBL" id="ACPB03014878">
    <property type="status" value="NOT_ANNOTATED_CDS"/>
    <property type="molecule type" value="Genomic_DNA"/>
</dbReference>
<dbReference type="PRINTS" id="PR00978">
    <property type="entry name" value="STARPROTEIN"/>
</dbReference>
<evidence type="ECO:0000256" key="2">
    <source>
        <dbReference type="ARBA" id="ARBA00022692"/>
    </source>
</evidence>
<evidence type="ECO:0000256" key="1">
    <source>
        <dbReference type="ARBA" id="ARBA00004141"/>
    </source>
</evidence>
<dbReference type="PROSITE" id="PS51439">
    <property type="entry name" value="MENTAL"/>
    <property type="match status" value="1"/>
</dbReference>
<dbReference type="GO" id="GO:0031902">
    <property type="term" value="C:late endosome membrane"/>
    <property type="evidence" value="ECO:0007669"/>
    <property type="project" value="TreeGrafter"/>
</dbReference>
<evidence type="ECO:0000313" key="5">
    <source>
        <dbReference type="Proteomes" id="UP000015103"/>
    </source>
</evidence>
<keyword evidence="2" id="KW-0812">Transmembrane</keyword>
<dbReference type="Gene3D" id="3.30.530.20">
    <property type="match status" value="1"/>
</dbReference>
<proteinExistence type="predicted"/>
<dbReference type="GO" id="GO:0005765">
    <property type="term" value="C:lysosomal membrane"/>
    <property type="evidence" value="ECO:0007669"/>
    <property type="project" value="TreeGrafter"/>
</dbReference>
<dbReference type="InParanoid" id="T1HIA0"/>
<dbReference type="OMA" id="TFFTPMD"/>
<dbReference type="eggNOG" id="KOG3845">
    <property type="taxonomic scope" value="Eukaryota"/>
</dbReference>
<reference evidence="4" key="1">
    <citation type="submission" date="2015-05" db="UniProtKB">
        <authorList>
            <consortium name="EnsemblMetazoa"/>
        </authorList>
    </citation>
    <scope>IDENTIFICATION</scope>
</reference>
<dbReference type="GO" id="GO:0008289">
    <property type="term" value="F:lipid binding"/>
    <property type="evidence" value="ECO:0007669"/>
    <property type="project" value="InterPro"/>
</dbReference>
<dbReference type="InterPro" id="IPR023393">
    <property type="entry name" value="START-like_dom_sf"/>
</dbReference>
<evidence type="ECO:0000313" key="4">
    <source>
        <dbReference type="EnsemblMetazoa" id="RPRC003773-PA"/>
    </source>
</evidence>
<dbReference type="Proteomes" id="UP000015103">
    <property type="component" value="Unassembled WGS sequence"/>
</dbReference>
<dbReference type="GO" id="GO:0099044">
    <property type="term" value="P:vesicle tethering to endoplasmic reticulum"/>
    <property type="evidence" value="ECO:0007669"/>
    <property type="project" value="TreeGrafter"/>
</dbReference>
<evidence type="ECO:0000256" key="3">
    <source>
        <dbReference type="ARBA" id="ARBA00023136"/>
    </source>
</evidence>
<dbReference type="InterPro" id="IPR051869">
    <property type="entry name" value="STARD3"/>
</dbReference>
<dbReference type="GO" id="GO:0140284">
    <property type="term" value="C:endoplasmic reticulum-endosome membrane contact site"/>
    <property type="evidence" value="ECO:0007669"/>
    <property type="project" value="TreeGrafter"/>
</dbReference>
<keyword evidence="3" id="KW-0472">Membrane</keyword>
<dbReference type="Pfam" id="PF10457">
    <property type="entry name" value="MENTAL"/>
    <property type="match status" value="1"/>
</dbReference>